<evidence type="ECO:0000313" key="2">
    <source>
        <dbReference type="EMBL" id="KUK90442.1"/>
    </source>
</evidence>
<dbReference type="AlphaFoldDB" id="A0A117LTS2"/>
<accession>A0A117LTS2</accession>
<dbReference type="Proteomes" id="UP000054260">
    <property type="component" value="Unassembled WGS sequence"/>
</dbReference>
<comment type="caution">
    <text evidence="1">The sequence shown here is derived from an EMBL/GenBank/DDBJ whole genome shotgun (WGS) entry which is preliminary data.</text>
</comment>
<dbReference type="EMBL" id="LGGW01000034">
    <property type="protein sequence ID" value="KUK90442.1"/>
    <property type="molecule type" value="Genomic_DNA"/>
</dbReference>
<dbReference type="EMBL" id="LGGH01000126">
    <property type="protein sequence ID" value="KUK67135.1"/>
    <property type="molecule type" value="Genomic_DNA"/>
</dbReference>
<evidence type="ECO:0000313" key="3">
    <source>
        <dbReference type="Proteomes" id="UP000054260"/>
    </source>
</evidence>
<organism evidence="1 3">
    <name type="scientific">Mesotoga infera</name>
    <dbReference type="NCBI Taxonomy" id="1236046"/>
    <lineage>
        <taxon>Bacteria</taxon>
        <taxon>Thermotogati</taxon>
        <taxon>Thermotogota</taxon>
        <taxon>Thermotogae</taxon>
        <taxon>Kosmotogales</taxon>
        <taxon>Kosmotogaceae</taxon>
        <taxon>Mesotoga</taxon>
    </lineage>
</organism>
<gene>
    <name evidence="1" type="ORF">XD86_0887</name>
    <name evidence="2" type="ORF">XE02_0545</name>
</gene>
<sequence length="306" mass="35610">MLYLEMEAFRRAQYTILENGRELEKRLFAYYFMDGPANNVVEEIAGYQNVDGGFGNAIEPDFRLPASSPVATTVALQHLIHFDDLPLAKGVISKAIAYLDSTYISEREGWFAVPKTVNDYPHAPWWEFDEEKGMCAIDANWGNPTAEIIGYLQRYREFTSLDVDRLIGKAIEYLESKSEFSSFHEIFCFMRLYNLLDKKMATRLRPKLSEAVCSLISKDQEEWRTEYVARPLDFVSSPDEFYCIDRELIEDNIEYYIKELQTYGKIKPTWSKSFYDGEMSTAWDEWVAIITLRVLLILKSFGRIIL</sequence>
<reference evidence="1" key="1">
    <citation type="journal article" date="2015" name="MBio">
        <title>Genome-resolved metagenomic analysis reveals roles for candidate phyla and other microbial community members in biogeochemical transformations in oil reservoirs.</title>
        <authorList>
            <person name="Hu P."/>
            <person name="Tom L."/>
            <person name="Singh A."/>
            <person name="Thomas B.C."/>
            <person name="Baker B.J."/>
            <person name="Piceno Y.M."/>
            <person name="Andersen G.L."/>
            <person name="Banfield J.F."/>
        </authorList>
    </citation>
    <scope>NUCLEOTIDE SEQUENCE [LARGE SCALE GENOMIC DNA]</scope>
    <source>
        <strain evidence="1">46_47</strain>
        <strain evidence="2">46_70</strain>
    </source>
</reference>
<dbReference type="Proteomes" id="UP000055014">
    <property type="component" value="Unassembled WGS sequence"/>
</dbReference>
<reference evidence="3 4" key="2">
    <citation type="journal article" date="2015" name="MBio">
        <title>Genome-Resolved Metagenomic Analysis Reveals Roles for Candidate Phyla and Other Microbial Community Members in Biogeochemical Transformations in Oil Reservoirs.</title>
        <authorList>
            <person name="Hu P."/>
            <person name="Tom L."/>
            <person name="Singh A."/>
            <person name="Thomas B.C."/>
            <person name="Baker B.J."/>
            <person name="Piceno Y.M."/>
            <person name="Andersen G.L."/>
            <person name="Banfield J.F."/>
        </authorList>
    </citation>
    <scope>NUCLEOTIDE SEQUENCE [LARGE SCALE GENOMIC DNA]</scope>
</reference>
<dbReference type="PATRIC" id="fig|1236046.5.peg.1834"/>
<dbReference type="InterPro" id="IPR008930">
    <property type="entry name" value="Terpenoid_cyclase/PrenylTrfase"/>
</dbReference>
<proteinExistence type="predicted"/>
<evidence type="ECO:0000313" key="1">
    <source>
        <dbReference type="EMBL" id="KUK67135.1"/>
    </source>
</evidence>
<dbReference type="SUPFAM" id="SSF48239">
    <property type="entry name" value="Terpenoid cyclases/Protein prenyltransferases"/>
    <property type="match status" value="1"/>
</dbReference>
<name>A0A117LTS2_9BACT</name>
<protein>
    <submittedName>
        <fullName evidence="1">Uncharacterized protein</fullName>
    </submittedName>
</protein>
<evidence type="ECO:0000313" key="4">
    <source>
        <dbReference type="Proteomes" id="UP000055014"/>
    </source>
</evidence>